<gene>
    <name evidence="1" type="primary">ORF44670</name>
</gene>
<proteinExistence type="predicted"/>
<name>A0A0B6Z0Y7_9EUPU</name>
<protein>
    <submittedName>
        <fullName evidence="1">Uncharacterized protein</fullName>
    </submittedName>
</protein>
<accession>A0A0B6Z0Y7</accession>
<feature type="non-terminal residue" evidence="1">
    <location>
        <position position="1"/>
    </location>
</feature>
<sequence length="89" mass="10037">LMNYITVLPKTVCQLWHSPTWFAKNGTCQLCHSSTWYVKESVSFDTESWINQGTQIQKYGHITVGSIFMALLLSYSRVGAKPGVYDTTA</sequence>
<organism evidence="1">
    <name type="scientific">Arion vulgaris</name>
    <dbReference type="NCBI Taxonomy" id="1028688"/>
    <lineage>
        <taxon>Eukaryota</taxon>
        <taxon>Metazoa</taxon>
        <taxon>Spiralia</taxon>
        <taxon>Lophotrochozoa</taxon>
        <taxon>Mollusca</taxon>
        <taxon>Gastropoda</taxon>
        <taxon>Heterobranchia</taxon>
        <taxon>Euthyneura</taxon>
        <taxon>Panpulmonata</taxon>
        <taxon>Eupulmonata</taxon>
        <taxon>Stylommatophora</taxon>
        <taxon>Helicina</taxon>
        <taxon>Arionoidea</taxon>
        <taxon>Arionidae</taxon>
        <taxon>Arion</taxon>
    </lineage>
</organism>
<evidence type="ECO:0000313" key="1">
    <source>
        <dbReference type="EMBL" id="CEK62254.1"/>
    </source>
</evidence>
<dbReference type="EMBL" id="HACG01015389">
    <property type="protein sequence ID" value="CEK62254.1"/>
    <property type="molecule type" value="Transcribed_RNA"/>
</dbReference>
<dbReference type="AlphaFoldDB" id="A0A0B6Z0Y7"/>
<reference evidence="1" key="1">
    <citation type="submission" date="2014-12" db="EMBL/GenBank/DDBJ databases">
        <title>Insight into the proteome of Arion vulgaris.</title>
        <authorList>
            <person name="Aradska J."/>
            <person name="Bulat T."/>
            <person name="Smidak R."/>
            <person name="Sarate P."/>
            <person name="Gangsoo J."/>
            <person name="Sialana F."/>
            <person name="Bilban M."/>
            <person name="Lubec G."/>
        </authorList>
    </citation>
    <scope>NUCLEOTIDE SEQUENCE</scope>
    <source>
        <tissue evidence="1">Skin</tissue>
    </source>
</reference>